<evidence type="ECO:0000313" key="1">
    <source>
        <dbReference type="EMBL" id="JAH84880.1"/>
    </source>
</evidence>
<sequence length="37" mass="4245">MVVVVGCLLTIVLPYCSFFFNKCISYSATRNFMFKCV</sequence>
<reference evidence="1" key="2">
    <citation type="journal article" date="2015" name="Fish Shellfish Immunol.">
        <title>Early steps in the European eel (Anguilla anguilla)-Vibrio vulnificus interaction in the gills: Role of the RtxA13 toxin.</title>
        <authorList>
            <person name="Callol A."/>
            <person name="Pajuelo D."/>
            <person name="Ebbesson L."/>
            <person name="Teles M."/>
            <person name="MacKenzie S."/>
            <person name="Amaro C."/>
        </authorList>
    </citation>
    <scope>NUCLEOTIDE SEQUENCE</scope>
</reference>
<proteinExistence type="predicted"/>
<dbReference type="EMBL" id="GBXM01023697">
    <property type="protein sequence ID" value="JAH84880.1"/>
    <property type="molecule type" value="Transcribed_RNA"/>
</dbReference>
<dbReference type="AlphaFoldDB" id="A0A0E9W5N0"/>
<reference evidence="1" key="1">
    <citation type="submission" date="2014-11" db="EMBL/GenBank/DDBJ databases">
        <authorList>
            <person name="Amaro Gonzalez C."/>
        </authorList>
    </citation>
    <scope>NUCLEOTIDE SEQUENCE</scope>
</reference>
<protein>
    <submittedName>
        <fullName evidence="1">Uncharacterized protein</fullName>
    </submittedName>
</protein>
<accession>A0A0E9W5N0</accession>
<organism evidence="1">
    <name type="scientific">Anguilla anguilla</name>
    <name type="common">European freshwater eel</name>
    <name type="synonym">Muraena anguilla</name>
    <dbReference type="NCBI Taxonomy" id="7936"/>
    <lineage>
        <taxon>Eukaryota</taxon>
        <taxon>Metazoa</taxon>
        <taxon>Chordata</taxon>
        <taxon>Craniata</taxon>
        <taxon>Vertebrata</taxon>
        <taxon>Euteleostomi</taxon>
        <taxon>Actinopterygii</taxon>
        <taxon>Neopterygii</taxon>
        <taxon>Teleostei</taxon>
        <taxon>Anguilliformes</taxon>
        <taxon>Anguillidae</taxon>
        <taxon>Anguilla</taxon>
    </lineage>
</organism>
<name>A0A0E9W5N0_ANGAN</name>